<gene>
    <name evidence="2" type="ORF">HIJ39_15940</name>
</gene>
<keyword evidence="1" id="KW-0472">Membrane</keyword>
<sequence>MLLAPRVNAATHIVRRAFLVAAGVIGVTFLAIYALVMMMLGPDVIPQLHWPLVYSLETITLDSTFFISRMGLAVIFLWTAVVVLSFATHLRLIMQWLLPRRATPPIWGIGGLGLVYSLALVVFPTPSSATRWILHTVDPIALGYLILQHGLLALWLTIGSLAQLRRQRERATTPVED</sequence>
<name>A0A7Y0L8H6_9FIRM</name>
<dbReference type="Proteomes" id="UP000533476">
    <property type="component" value="Unassembled WGS sequence"/>
</dbReference>
<proteinExistence type="predicted"/>
<dbReference type="EMBL" id="JABBVZ010000068">
    <property type="protein sequence ID" value="NMP23829.1"/>
    <property type="molecule type" value="Genomic_DNA"/>
</dbReference>
<evidence type="ECO:0000313" key="2">
    <source>
        <dbReference type="EMBL" id="NMP23829.1"/>
    </source>
</evidence>
<dbReference type="RefSeq" id="WP_169101437.1">
    <property type="nucleotide sequence ID" value="NZ_JABBVZ010000068.1"/>
</dbReference>
<feature type="transmembrane region" description="Helical" evidence="1">
    <location>
        <begin position="105"/>
        <end position="123"/>
    </location>
</feature>
<evidence type="ECO:0000313" key="3">
    <source>
        <dbReference type="Proteomes" id="UP000533476"/>
    </source>
</evidence>
<evidence type="ECO:0000256" key="1">
    <source>
        <dbReference type="SAM" id="Phobius"/>
    </source>
</evidence>
<keyword evidence="1" id="KW-1133">Transmembrane helix</keyword>
<protein>
    <submittedName>
        <fullName evidence="2">Uncharacterized protein</fullName>
    </submittedName>
</protein>
<accession>A0A7Y0L8H6</accession>
<organism evidence="2 3">
    <name type="scientific">Sulfobacillus harzensis</name>
    <dbReference type="NCBI Taxonomy" id="2729629"/>
    <lineage>
        <taxon>Bacteria</taxon>
        <taxon>Bacillati</taxon>
        <taxon>Bacillota</taxon>
        <taxon>Clostridia</taxon>
        <taxon>Eubacteriales</taxon>
        <taxon>Clostridiales Family XVII. Incertae Sedis</taxon>
        <taxon>Sulfobacillus</taxon>
    </lineage>
</organism>
<keyword evidence="1" id="KW-0812">Transmembrane</keyword>
<dbReference type="AlphaFoldDB" id="A0A7Y0L8H6"/>
<feature type="transmembrane region" description="Helical" evidence="1">
    <location>
        <begin position="70"/>
        <end position="93"/>
    </location>
</feature>
<feature type="transmembrane region" description="Helical" evidence="1">
    <location>
        <begin position="143"/>
        <end position="162"/>
    </location>
</feature>
<keyword evidence="3" id="KW-1185">Reference proteome</keyword>
<comment type="caution">
    <text evidence="2">The sequence shown here is derived from an EMBL/GenBank/DDBJ whole genome shotgun (WGS) entry which is preliminary data.</text>
</comment>
<feature type="transmembrane region" description="Helical" evidence="1">
    <location>
        <begin position="18"/>
        <end position="40"/>
    </location>
</feature>
<reference evidence="2 3" key="1">
    <citation type="submission" date="2020-04" db="EMBL/GenBank/DDBJ databases">
        <authorList>
            <person name="Zhang R."/>
            <person name="Schippers A."/>
        </authorList>
    </citation>
    <scope>NUCLEOTIDE SEQUENCE [LARGE SCALE GENOMIC DNA]</scope>
    <source>
        <strain evidence="2 3">DSM 109850</strain>
    </source>
</reference>